<dbReference type="Gene3D" id="3.20.20.20">
    <property type="entry name" value="Dihydropteroate synthase-like"/>
    <property type="match status" value="1"/>
</dbReference>
<dbReference type="InterPro" id="IPR050554">
    <property type="entry name" value="Met_Synthase/Corrinoid"/>
</dbReference>
<evidence type="ECO:0000256" key="2">
    <source>
        <dbReference type="ARBA" id="ARBA00022603"/>
    </source>
</evidence>
<accession>A0A9W9ZE50</accession>
<evidence type="ECO:0000256" key="5">
    <source>
        <dbReference type="ARBA" id="ARBA00022723"/>
    </source>
</evidence>
<keyword evidence="5" id="KW-0479">Metal-binding</keyword>
<evidence type="ECO:0000313" key="8">
    <source>
        <dbReference type="EMBL" id="KAJ7379912.1"/>
    </source>
</evidence>
<dbReference type="InterPro" id="IPR000489">
    <property type="entry name" value="Pterin-binding_dom"/>
</dbReference>
<keyword evidence="2" id="KW-0489">Methyltransferase</keyword>
<dbReference type="Proteomes" id="UP001163046">
    <property type="component" value="Unassembled WGS sequence"/>
</dbReference>
<proteinExistence type="inferred from homology"/>
<sequence>MGNLRMLLAVAKLQVENGAQVLDINMDEGMLDGVSSMSMFVNLISSEPEIAKVPLCIDSSNFAVIEAGLKCTQGKCIANSISLKNGEEDFLEKAKIIKRYGAAVVVMAFDEEGQAADMEDKIKICTRSYNLLVSKVNF</sequence>
<keyword evidence="6" id="KW-0170">Cobalt</keyword>
<dbReference type="Pfam" id="PF00809">
    <property type="entry name" value="Pterin_bind"/>
    <property type="match status" value="1"/>
</dbReference>
<dbReference type="GO" id="GO:0031419">
    <property type="term" value="F:cobalamin binding"/>
    <property type="evidence" value="ECO:0007669"/>
    <property type="project" value="UniProtKB-KW"/>
</dbReference>
<evidence type="ECO:0000256" key="6">
    <source>
        <dbReference type="ARBA" id="ARBA00023285"/>
    </source>
</evidence>
<keyword evidence="4" id="KW-0808">Transferase</keyword>
<dbReference type="GO" id="GO:0046653">
    <property type="term" value="P:tetrahydrofolate metabolic process"/>
    <property type="evidence" value="ECO:0007669"/>
    <property type="project" value="TreeGrafter"/>
</dbReference>
<feature type="domain" description="Pterin-binding" evidence="7">
    <location>
        <begin position="1"/>
        <end position="138"/>
    </location>
</feature>
<dbReference type="GO" id="GO:0008705">
    <property type="term" value="F:methionine synthase activity"/>
    <property type="evidence" value="ECO:0007669"/>
    <property type="project" value="TreeGrafter"/>
</dbReference>
<evidence type="ECO:0000313" key="9">
    <source>
        <dbReference type="Proteomes" id="UP001163046"/>
    </source>
</evidence>
<keyword evidence="3" id="KW-0846">Cobalamin</keyword>
<name>A0A9W9ZE50_9CNID</name>
<dbReference type="GO" id="GO:0050667">
    <property type="term" value="P:homocysteine metabolic process"/>
    <property type="evidence" value="ECO:0007669"/>
    <property type="project" value="TreeGrafter"/>
</dbReference>
<reference evidence="8" key="1">
    <citation type="submission" date="2023-01" db="EMBL/GenBank/DDBJ databases">
        <title>Genome assembly of the deep-sea coral Lophelia pertusa.</title>
        <authorList>
            <person name="Herrera S."/>
            <person name="Cordes E."/>
        </authorList>
    </citation>
    <scope>NUCLEOTIDE SEQUENCE</scope>
    <source>
        <strain evidence="8">USNM1676648</strain>
        <tissue evidence="8">Polyp</tissue>
    </source>
</reference>
<dbReference type="GO" id="GO:0005829">
    <property type="term" value="C:cytosol"/>
    <property type="evidence" value="ECO:0007669"/>
    <property type="project" value="TreeGrafter"/>
</dbReference>
<evidence type="ECO:0000256" key="1">
    <source>
        <dbReference type="ARBA" id="ARBA00010398"/>
    </source>
</evidence>
<keyword evidence="9" id="KW-1185">Reference proteome</keyword>
<comment type="caution">
    <text evidence="8">The sequence shown here is derived from an EMBL/GenBank/DDBJ whole genome shotgun (WGS) entry which is preliminary data.</text>
</comment>
<dbReference type="AlphaFoldDB" id="A0A9W9ZE50"/>
<dbReference type="OrthoDB" id="261426at2759"/>
<evidence type="ECO:0000256" key="4">
    <source>
        <dbReference type="ARBA" id="ARBA00022679"/>
    </source>
</evidence>
<dbReference type="PROSITE" id="PS50972">
    <property type="entry name" value="PTERIN_BINDING"/>
    <property type="match status" value="1"/>
</dbReference>
<dbReference type="SUPFAM" id="SSF51717">
    <property type="entry name" value="Dihydropteroate synthetase-like"/>
    <property type="match status" value="1"/>
</dbReference>
<dbReference type="EMBL" id="MU826355">
    <property type="protein sequence ID" value="KAJ7379912.1"/>
    <property type="molecule type" value="Genomic_DNA"/>
</dbReference>
<organism evidence="8 9">
    <name type="scientific">Desmophyllum pertusum</name>
    <dbReference type="NCBI Taxonomy" id="174260"/>
    <lineage>
        <taxon>Eukaryota</taxon>
        <taxon>Metazoa</taxon>
        <taxon>Cnidaria</taxon>
        <taxon>Anthozoa</taxon>
        <taxon>Hexacorallia</taxon>
        <taxon>Scleractinia</taxon>
        <taxon>Caryophylliina</taxon>
        <taxon>Caryophylliidae</taxon>
        <taxon>Desmophyllum</taxon>
    </lineage>
</organism>
<evidence type="ECO:0000256" key="3">
    <source>
        <dbReference type="ARBA" id="ARBA00022628"/>
    </source>
</evidence>
<comment type="similarity">
    <text evidence="1">Belongs to the vitamin-B12 dependent methionine synthase family.</text>
</comment>
<dbReference type="InterPro" id="IPR011005">
    <property type="entry name" value="Dihydropteroate_synth-like_sf"/>
</dbReference>
<dbReference type="GO" id="GO:0046872">
    <property type="term" value="F:metal ion binding"/>
    <property type="evidence" value="ECO:0007669"/>
    <property type="project" value="UniProtKB-KW"/>
</dbReference>
<dbReference type="GO" id="GO:0032259">
    <property type="term" value="P:methylation"/>
    <property type="evidence" value="ECO:0007669"/>
    <property type="project" value="UniProtKB-KW"/>
</dbReference>
<dbReference type="PANTHER" id="PTHR45833:SF1">
    <property type="entry name" value="METHIONINE SYNTHASE"/>
    <property type="match status" value="1"/>
</dbReference>
<dbReference type="PANTHER" id="PTHR45833">
    <property type="entry name" value="METHIONINE SYNTHASE"/>
    <property type="match status" value="1"/>
</dbReference>
<evidence type="ECO:0000259" key="7">
    <source>
        <dbReference type="PROSITE" id="PS50972"/>
    </source>
</evidence>
<protein>
    <recommendedName>
        <fullName evidence="7">Pterin-binding domain-containing protein</fullName>
    </recommendedName>
</protein>
<gene>
    <name evidence="8" type="ORF">OS493_012672</name>
</gene>